<keyword evidence="2" id="KW-0689">Ribosomal protein</keyword>
<dbReference type="InterPro" id="IPR000182">
    <property type="entry name" value="GNAT_dom"/>
</dbReference>
<dbReference type="Proteomes" id="UP000295416">
    <property type="component" value="Unassembled WGS sequence"/>
</dbReference>
<name>A0A4R2P4Y9_9BACL</name>
<dbReference type="OrthoDB" id="360261at2"/>
<dbReference type="SUPFAM" id="SSF55729">
    <property type="entry name" value="Acyl-CoA N-acyltransferases (Nat)"/>
    <property type="match status" value="1"/>
</dbReference>
<dbReference type="CDD" id="cd04301">
    <property type="entry name" value="NAT_SF"/>
    <property type="match status" value="1"/>
</dbReference>
<sequence>MRIKETKDYDVIAKLNRHVQDLHVALYPEIFRPYNYETMKIFFKNKINKPSYIFLLIEEDGKPLGYAWIEIRDYSDTVFKKAYQSVYVHQISIMADKRNEGYGSGLMENIYKTAQDKGIDLIELDYWCINETAKTFYKKHGFIKSREFVYKKL</sequence>
<keyword evidence="2" id="KW-0687">Ribonucleoprotein</keyword>
<dbReference type="Gene3D" id="3.40.630.30">
    <property type="match status" value="1"/>
</dbReference>
<evidence type="ECO:0000313" key="3">
    <source>
        <dbReference type="Proteomes" id="UP000295416"/>
    </source>
</evidence>
<dbReference type="EMBL" id="SLXK01000008">
    <property type="protein sequence ID" value="TCP29727.1"/>
    <property type="molecule type" value="Genomic_DNA"/>
</dbReference>
<dbReference type="RefSeq" id="WP_132745273.1">
    <property type="nucleotide sequence ID" value="NZ_SLXK01000008.1"/>
</dbReference>
<dbReference type="GO" id="GO:0016747">
    <property type="term" value="F:acyltransferase activity, transferring groups other than amino-acyl groups"/>
    <property type="evidence" value="ECO:0007669"/>
    <property type="project" value="InterPro"/>
</dbReference>
<dbReference type="PROSITE" id="PS51186">
    <property type="entry name" value="GNAT"/>
    <property type="match status" value="1"/>
</dbReference>
<evidence type="ECO:0000259" key="1">
    <source>
        <dbReference type="PROSITE" id="PS51186"/>
    </source>
</evidence>
<protein>
    <submittedName>
        <fullName evidence="2">Ribosomal protein S18 acetylase RimI-like enzyme</fullName>
    </submittedName>
</protein>
<comment type="caution">
    <text evidence="2">The sequence shown here is derived from an EMBL/GenBank/DDBJ whole genome shotgun (WGS) entry which is preliminary data.</text>
</comment>
<proteinExistence type="predicted"/>
<dbReference type="GO" id="GO:0005840">
    <property type="term" value="C:ribosome"/>
    <property type="evidence" value="ECO:0007669"/>
    <property type="project" value="UniProtKB-KW"/>
</dbReference>
<dbReference type="Pfam" id="PF00583">
    <property type="entry name" value="Acetyltransf_1"/>
    <property type="match status" value="1"/>
</dbReference>
<dbReference type="AlphaFoldDB" id="A0A4R2P4Y9"/>
<keyword evidence="3" id="KW-1185">Reference proteome</keyword>
<dbReference type="InterPro" id="IPR016181">
    <property type="entry name" value="Acyl_CoA_acyltransferase"/>
</dbReference>
<feature type="domain" description="N-acetyltransferase" evidence="1">
    <location>
        <begin position="10"/>
        <end position="153"/>
    </location>
</feature>
<organism evidence="2 3">
    <name type="scientific">Scopulibacillus darangshiensis</name>
    <dbReference type="NCBI Taxonomy" id="442528"/>
    <lineage>
        <taxon>Bacteria</taxon>
        <taxon>Bacillati</taxon>
        <taxon>Bacillota</taxon>
        <taxon>Bacilli</taxon>
        <taxon>Bacillales</taxon>
        <taxon>Sporolactobacillaceae</taxon>
        <taxon>Scopulibacillus</taxon>
    </lineage>
</organism>
<accession>A0A4R2P4Y9</accession>
<reference evidence="2 3" key="1">
    <citation type="submission" date="2019-03" db="EMBL/GenBank/DDBJ databases">
        <title>Genomic Encyclopedia of Type Strains, Phase IV (KMG-IV): sequencing the most valuable type-strain genomes for metagenomic binning, comparative biology and taxonomic classification.</title>
        <authorList>
            <person name="Goeker M."/>
        </authorList>
    </citation>
    <scope>NUCLEOTIDE SEQUENCE [LARGE SCALE GENOMIC DNA]</scope>
    <source>
        <strain evidence="2 3">DSM 19377</strain>
    </source>
</reference>
<gene>
    <name evidence="2" type="ORF">EV207_10818</name>
</gene>
<evidence type="ECO:0000313" key="2">
    <source>
        <dbReference type="EMBL" id="TCP29727.1"/>
    </source>
</evidence>